<evidence type="ECO:0000259" key="2">
    <source>
        <dbReference type="Pfam" id="PF02525"/>
    </source>
</evidence>
<accession>A0A6F9XLQ2</accession>
<organism evidence="3">
    <name type="scientific">Ligilactobacillus agilis</name>
    <dbReference type="NCBI Taxonomy" id="1601"/>
    <lineage>
        <taxon>Bacteria</taxon>
        <taxon>Bacillati</taxon>
        <taxon>Bacillota</taxon>
        <taxon>Bacilli</taxon>
        <taxon>Lactobacillales</taxon>
        <taxon>Lactobacillaceae</taxon>
        <taxon>Ligilactobacillus</taxon>
    </lineage>
</organism>
<dbReference type="GO" id="GO:0003955">
    <property type="term" value="F:NAD(P)H dehydrogenase (quinone) activity"/>
    <property type="evidence" value="ECO:0007669"/>
    <property type="project" value="TreeGrafter"/>
</dbReference>
<dbReference type="PANTHER" id="PTHR47307">
    <property type="entry name" value="GLUTATHIONE-REGULATED POTASSIUM-EFFLUX SYSTEM ANCILLARY PROTEIN KEFG"/>
    <property type="match status" value="1"/>
</dbReference>
<protein>
    <submittedName>
        <fullName evidence="3">NADPH-quinone reductase</fullName>
    </submittedName>
</protein>
<comment type="caution">
    <text evidence="3">The sequence shown here is derived from an EMBL/GenBank/DDBJ whole genome shotgun (WGS) entry which is preliminary data.</text>
</comment>
<dbReference type="Pfam" id="PF02525">
    <property type="entry name" value="Flavodoxin_2"/>
    <property type="match status" value="1"/>
</dbReference>
<sequence>MKTTVFLFHPNLATSRVNRALVAGLSSDIEVRDLYQLYPDFKIDVAAEQQVLAKSDRIVWQFPLYWYSSPALLKQWQDLVLTHGWAYGTGGEALHQKELVLAVSPGSDNYGRAGFVKYQVTELLRPFQATSRLIGTKFMKPFITLGASTITTPDLAKQAQAYNDYLHQEKLPLLGDFD</sequence>
<proteinExistence type="predicted"/>
<gene>
    <name evidence="3" type="primary">mdaB</name>
    <name evidence="3" type="ORF">SY212_12330</name>
</gene>
<dbReference type="SUPFAM" id="SSF52218">
    <property type="entry name" value="Flavoproteins"/>
    <property type="match status" value="1"/>
</dbReference>
<dbReference type="AlphaFoldDB" id="A0A6F9XLQ2"/>
<dbReference type="GO" id="GO:0010181">
    <property type="term" value="F:FMN binding"/>
    <property type="evidence" value="ECO:0007669"/>
    <property type="project" value="TreeGrafter"/>
</dbReference>
<dbReference type="PANTHER" id="PTHR47307:SF1">
    <property type="entry name" value="GLUTATHIONE-REGULATED POTASSIUM-EFFLUX SYSTEM ANCILLARY PROTEIN KEFG"/>
    <property type="match status" value="1"/>
</dbReference>
<dbReference type="InterPro" id="IPR029039">
    <property type="entry name" value="Flavoprotein-like_sf"/>
</dbReference>
<feature type="domain" description="Flavodoxin-like fold" evidence="2">
    <location>
        <begin position="1"/>
        <end position="165"/>
    </location>
</feature>
<keyword evidence="1" id="KW-0560">Oxidoreductase</keyword>
<reference evidence="3" key="1">
    <citation type="submission" date="2019-10" db="EMBL/GenBank/DDBJ databases">
        <title>Lactobacillus agilis SY212 Whole Genome Sequencing Project.</title>
        <authorList>
            <person name="Suzuki S."/>
            <person name="Endo A."/>
            <person name="Maeno S."/>
            <person name="Shiwa Y."/>
            <person name="Matsutani M."/>
            <person name="Kajikawa A."/>
        </authorList>
    </citation>
    <scope>NUCLEOTIDE SEQUENCE</scope>
    <source>
        <strain evidence="3">SY212</strain>
    </source>
</reference>
<dbReference type="InterPro" id="IPR003680">
    <property type="entry name" value="Flavodoxin_fold"/>
</dbReference>
<dbReference type="InterPro" id="IPR046980">
    <property type="entry name" value="KefG/KefF"/>
</dbReference>
<dbReference type="EMBL" id="BLAM01000122">
    <property type="protein sequence ID" value="GET06203.1"/>
    <property type="molecule type" value="Genomic_DNA"/>
</dbReference>
<evidence type="ECO:0000313" key="3">
    <source>
        <dbReference type="EMBL" id="GET06203.1"/>
    </source>
</evidence>
<evidence type="ECO:0000256" key="1">
    <source>
        <dbReference type="ARBA" id="ARBA00023002"/>
    </source>
</evidence>
<name>A0A6F9XLQ2_9LACO</name>
<dbReference type="RefSeq" id="WP_172584710.1">
    <property type="nucleotide sequence ID" value="NZ_BLAM01000122.1"/>
</dbReference>
<dbReference type="GO" id="GO:0009055">
    <property type="term" value="F:electron transfer activity"/>
    <property type="evidence" value="ECO:0007669"/>
    <property type="project" value="TreeGrafter"/>
</dbReference>
<dbReference type="Gene3D" id="3.40.50.360">
    <property type="match status" value="1"/>
</dbReference>
<dbReference type="Proteomes" id="UP000494265">
    <property type="component" value="Unassembled WGS sequence"/>
</dbReference>